<dbReference type="EMBL" id="JAGSND010000007">
    <property type="protein sequence ID" value="MBR0598446.1"/>
    <property type="molecule type" value="Genomic_DNA"/>
</dbReference>
<gene>
    <name evidence="2" type="ORF">KCX82_11205</name>
</gene>
<dbReference type="InterPro" id="IPR025054">
    <property type="entry name" value="DUF3991"/>
</dbReference>
<dbReference type="Proteomes" id="UP000675664">
    <property type="component" value="Unassembled WGS sequence"/>
</dbReference>
<reference evidence="2" key="1">
    <citation type="submission" date="2021-04" db="EMBL/GenBank/DDBJ databases">
        <title>Sinoanaerobacter chloroacetimidivorans sp. nov., an obligate anaerobic bacterium isolated from anaerobic sludge.</title>
        <authorList>
            <person name="Bao Y."/>
        </authorList>
    </citation>
    <scope>NUCLEOTIDE SEQUENCE</scope>
    <source>
        <strain evidence="2">BAD-6</strain>
    </source>
</reference>
<organism evidence="2 3">
    <name type="scientific">Sinanaerobacter chloroacetimidivorans</name>
    <dbReference type="NCBI Taxonomy" id="2818044"/>
    <lineage>
        <taxon>Bacteria</taxon>
        <taxon>Bacillati</taxon>
        <taxon>Bacillota</taxon>
        <taxon>Clostridia</taxon>
        <taxon>Peptostreptococcales</taxon>
        <taxon>Anaerovoracaceae</taxon>
        <taxon>Sinanaerobacter</taxon>
    </lineage>
</organism>
<dbReference type="Gene3D" id="3.40.1360.10">
    <property type="match status" value="1"/>
</dbReference>
<comment type="caution">
    <text evidence="2">The sequence shown here is derived from an EMBL/GenBank/DDBJ whole genome shotgun (WGS) entry which is preliminary data.</text>
</comment>
<accession>A0A8J7W119</accession>
<evidence type="ECO:0000313" key="2">
    <source>
        <dbReference type="EMBL" id="MBR0598446.1"/>
    </source>
</evidence>
<name>A0A8J7W119_9FIRM</name>
<dbReference type="Pfam" id="PF13155">
    <property type="entry name" value="Toprim_2"/>
    <property type="match status" value="1"/>
</dbReference>
<dbReference type="AlphaFoldDB" id="A0A8J7W119"/>
<evidence type="ECO:0000259" key="1">
    <source>
        <dbReference type="Pfam" id="PF13154"/>
    </source>
</evidence>
<feature type="domain" description="DUF3991" evidence="1">
    <location>
        <begin position="120"/>
        <end position="202"/>
    </location>
</feature>
<dbReference type="Pfam" id="PF13154">
    <property type="entry name" value="DUF3991"/>
    <property type="match status" value="1"/>
</dbReference>
<evidence type="ECO:0000313" key="3">
    <source>
        <dbReference type="Proteomes" id="UP000675664"/>
    </source>
</evidence>
<dbReference type="RefSeq" id="WP_227018574.1">
    <property type="nucleotide sequence ID" value="NZ_JAGSND010000007.1"/>
</dbReference>
<keyword evidence="3" id="KW-1185">Reference proteome</keyword>
<protein>
    <submittedName>
        <fullName evidence="2">DUF3991 and TOPRIM domain-containing protein</fullName>
    </submittedName>
</protein>
<dbReference type="SUPFAM" id="SSF57783">
    <property type="entry name" value="Zinc beta-ribbon"/>
    <property type="match status" value="1"/>
</dbReference>
<reference evidence="2" key="2">
    <citation type="submission" date="2021-04" db="EMBL/GenBank/DDBJ databases">
        <authorList>
            <person name="Liu J."/>
        </authorList>
    </citation>
    <scope>NUCLEOTIDE SEQUENCE</scope>
    <source>
        <strain evidence="2">BAD-6</strain>
    </source>
</reference>
<sequence>MGVYIHFTEEQKLRANNVDLVDFLQKRSEKLLPSGREKRIASDRSITIHGNEWYDHSLEYGGYAIDFVQQFYHLSYPEAVTMLLSGEQGEVYRSAEETQVEPKKPFALPAAHSDMRRVYAYLVKTRLLDHVVVSTFIKEKLLYESCEKSKDGKKEYHNAIFVGFDEHGIPRHAHKRGLYTKGAGFKGNVDGSDPAYNFHYIGTGNALYVFEAPIDLLSYITLRPQDWEKHSYVALCGLSEYAMTRLLELHPNINRVVLCLDHDAEGIEASEKYFDMLTGWGILCEQELSAQKDWNEDIKAAHGFPAIPAEEHPQRLLCEVICAGLGEGMQDSQADCSPDAFSALLATTRAHLHGGRFLQAEDCLWDMLCRAVNTAAKEYRQMDHSRDHATVQARLQYGFKTYENRRKIKARLDLLEADIIALRSFDRVLTSGEKDDLAERFESIAAHCLKSVILIEQHLQKQEQKQEMKLSMQ</sequence>
<proteinExistence type="predicted"/>